<dbReference type="Proteomes" id="UP000298488">
    <property type="component" value="Unassembled WGS sequence"/>
</dbReference>
<sequence>MTPPYGRQGLDVVCRDLPALSIREFLRERSVREWQPPPSHEGVVGDVLHPLDEVHEVAGVLLAGSPDGGHGERRQQDDPDRGGHDIHEEDRDDGCHGVQRAAQEGDRLAREEHDDVALPMRAILGGPVLAVSGDQRL</sequence>
<evidence type="ECO:0000313" key="3">
    <source>
        <dbReference type="Proteomes" id="UP000298488"/>
    </source>
</evidence>
<proteinExistence type="predicted"/>
<name>A0A4R8VDW7_9MICO</name>
<evidence type="ECO:0000313" key="2">
    <source>
        <dbReference type="EMBL" id="TFB80342.1"/>
    </source>
</evidence>
<dbReference type="AlphaFoldDB" id="A0A4R8VDW7"/>
<feature type="compositionally biased region" description="Basic and acidic residues" evidence="1">
    <location>
        <begin position="69"/>
        <end position="95"/>
    </location>
</feature>
<evidence type="ECO:0000256" key="1">
    <source>
        <dbReference type="SAM" id="MobiDB-lite"/>
    </source>
</evidence>
<feature type="compositionally biased region" description="Basic and acidic residues" evidence="1">
    <location>
        <begin position="103"/>
        <end position="112"/>
    </location>
</feature>
<dbReference type="EMBL" id="SOFI01000003">
    <property type="protein sequence ID" value="TFB80342.1"/>
    <property type="molecule type" value="Genomic_DNA"/>
</dbReference>
<comment type="caution">
    <text evidence="2">The sequence shown here is derived from an EMBL/GenBank/DDBJ whole genome shotgun (WGS) entry which is preliminary data.</text>
</comment>
<accession>A0A4R8VDW7</accession>
<organism evidence="2 3">
    <name type="scientific">Terrimesophilobacter mesophilus</name>
    <dbReference type="NCBI Taxonomy" id="433647"/>
    <lineage>
        <taxon>Bacteria</taxon>
        <taxon>Bacillati</taxon>
        <taxon>Actinomycetota</taxon>
        <taxon>Actinomycetes</taxon>
        <taxon>Micrococcales</taxon>
        <taxon>Microbacteriaceae</taxon>
        <taxon>Terrimesophilobacter</taxon>
    </lineage>
</organism>
<gene>
    <name evidence="2" type="ORF">E3N84_10070</name>
</gene>
<reference evidence="2 3" key="1">
    <citation type="submission" date="2019-03" db="EMBL/GenBank/DDBJ databases">
        <title>Genomics of glacier-inhabiting Cryobacterium strains.</title>
        <authorList>
            <person name="Liu Q."/>
            <person name="Xin Y.-H."/>
        </authorList>
    </citation>
    <scope>NUCLEOTIDE SEQUENCE [LARGE SCALE GENOMIC DNA]</scope>
    <source>
        <strain evidence="2 3">CGMCC 1.10440</strain>
    </source>
</reference>
<dbReference type="RefSeq" id="WP_104096199.1">
    <property type="nucleotide sequence ID" value="NZ_JACHBP010000001.1"/>
</dbReference>
<feature type="region of interest" description="Disordered" evidence="1">
    <location>
        <begin position="59"/>
        <end position="112"/>
    </location>
</feature>
<keyword evidence="3" id="KW-1185">Reference proteome</keyword>
<protein>
    <submittedName>
        <fullName evidence="2">Uncharacterized protein</fullName>
    </submittedName>
</protein>